<organism evidence="1 2">
    <name type="scientific">Flavobacterium chungnamense</name>
    <dbReference type="NCBI Taxonomy" id="706182"/>
    <lineage>
        <taxon>Bacteria</taxon>
        <taxon>Pseudomonadati</taxon>
        <taxon>Bacteroidota</taxon>
        <taxon>Flavobacteriia</taxon>
        <taxon>Flavobacteriales</taxon>
        <taxon>Flavobacteriaceae</taxon>
        <taxon>Flavobacterium</taxon>
    </lineage>
</organism>
<sequence length="190" mass="22708">MEKQLLDTFLDLYTYDTKIHEWSFEKYENNPSRYYRLQMITALMKALDINCSYYKFTEGRFISKVQFSKWKEFKESIIDQLDAKAYARSLKDNSHPFDIQSIFRTFMQYRLHAQKLIGVFDGIYAANEEFRAFVKLIEIPNNHLKQELKNIEHVLYFCINPTGIKHTQEELIKQFGFPEVDLGAIDIENF</sequence>
<accession>A0ABP7UUJ5</accession>
<keyword evidence="2" id="KW-1185">Reference proteome</keyword>
<name>A0ABP7UUJ5_9FLAO</name>
<gene>
    <name evidence="1" type="ORF">GCM10022388_19590</name>
</gene>
<protein>
    <submittedName>
        <fullName evidence="1">Uncharacterized protein</fullName>
    </submittedName>
</protein>
<comment type="caution">
    <text evidence="1">The sequence shown here is derived from an EMBL/GenBank/DDBJ whole genome shotgun (WGS) entry which is preliminary data.</text>
</comment>
<evidence type="ECO:0000313" key="1">
    <source>
        <dbReference type="EMBL" id="GAA4053294.1"/>
    </source>
</evidence>
<reference evidence="2" key="1">
    <citation type="journal article" date="2019" name="Int. J. Syst. Evol. Microbiol.">
        <title>The Global Catalogue of Microorganisms (GCM) 10K type strain sequencing project: providing services to taxonomists for standard genome sequencing and annotation.</title>
        <authorList>
            <consortium name="The Broad Institute Genomics Platform"/>
            <consortium name="The Broad Institute Genome Sequencing Center for Infectious Disease"/>
            <person name="Wu L."/>
            <person name="Ma J."/>
        </authorList>
    </citation>
    <scope>NUCLEOTIDE SEQUENCE [LARGE SCALE GENOMIC DNA]</scope>
    <source>
        <strain evidence="2">JCM 17068</strain>
    </source>
</reference>
<dbReference type="Proteomes" id="UP001500426">
    <property type="component" value="Unassembled WGS sequence"/>
</dbReference>
<dbReference type="EMBL" id="BAABCS010000018">
    <property type="protein sequence ID" value="GAA4053294.1"/>
    <property type="molecule type" value="Genomic_DNA"/>
</dbReference>
<dbReference type="RefSeq" id="WP_345094062.1">
    <property type="nucleotide sequence ID" value="NZ_BAABCS010000018.1"/>
</dbReference>
<proteinExistence type="predicted"/>
<evidence type="ECO:0000313" key="2">
    <source>
        <dbReference type="Proteomes" id="UP001500426"/>
    </source>
</evidence>